<reference evidence="6" key="1">
    <citation type="submission" date="2021-03" db="EMBL/GenBank/DDBJ databases">
        <authorList>
            <person name="Li Z."/>
            <person name="Yang C."/>
        </authorList>
    </citation>
    <scope>NUCLEOTIDE SEQUENCE</scope>
    <source>
        <strain evidence="6">Dzin_1.0</strain>
        <tissue evidence="6">Leaf</tissue>
    </source>
</reference>
<keyword evidence="7" id="KW-1185">Reference proteome</keyword>
<dbReference type="PANTHER" id="PTHR31319">
    <property type="entry name" value="ZINC FINGER PROTEIN CONSTANS-LIKE 4"/>
    <property type="match status" value="1"/>
</dbReference>
<gene>
    <name evidence="6" type="ORF">J5N97_023297</name>
</gene>
<name>A0A9D5CDT9_9LILI</name>
<reference evidence="6" key="2">
    <citation type="journal article" date="2022" name="Hortic Res">
        <title>The genome of Dioscorea zingiberensis sheds light on the biosynthesis, origin and evolution of the medicinally important diosgenin saponins.</title>
        <authorList>
            <person name="Li Y."/>
            <person name="Tan C."/>
            <person name="Li Z."/>
            <person name="Guo J."/>
            <person name="Li S."/>
            <person name="Chen X."/>
            <person name="Wang C."/>
            <person name="Dai X."/>
            <person name="Yang H."/>
            <person name="Song W."/>
            <person name="Hou L."/>
            <person name="Xu J."/>
            <person name="Tong Z."/>
            <person name="Xu A."/>
            <person name="Yuan X."/>
            <person name="Wang W."/>
            <person name="Yang Q."/>
            <person name="Chen L."/>
            <person name="Sun Z."/>
            <person name="Wang K."/>
            <person name="Pan B."/>
            <person name="Chen J."/>
            <person name="Bao Y."/>
            <person name="Liu F."/>
            <person name="Qi X."/>
            <person name="Gang D.R."/>
            <person name="Wen J."/>
            <person name="Li J."/>
        </authorList>
    </citation>
    <scope>NUCLEOTIDE SEQUENCE</scope>
    <source>
        <strain evidence="6">Dzin_1.0</strain>
    </source>
</reference>
<keyword evidence="2 3" id="KW-0539">Nucleus</keyword>
<evidence type="ECO:0000259" key="5">
    <source>
        <dbReference type="PROSITE" id="PS51017"/>
    </source>
</evidence>
<dbReference type="GO" id="GO:0003700">
    <property type="term" value="F:DNA-binding transcription factor activity"/>
    <property type="evidence" value="ECO:0007669"/>
    <property type="project" value="TreeGrafter"/>
</dbReference>
<accession>A0A9D5CDT9</accession>
<feature type="region of interest" description="Disordered" evidence="4">
    <location>
        <begin position="226"/>
        <end position="247"/>
    </location>
</feature>
<evidence type="ECO:0000256" key="4">
    <source>
        <dbReference type="SAM" id="MobiDB-lite"/>
    </source>
</evidence>
<dbReference type="InterPro" id="IPR010402">
    <property type="entry name" value="CCT_domain"/>
</dbReference>
<dbReference type="OrthoDB" id="153872at2759"/>
<organism evidence="6 7">
    <name type="scientific">Dioscorea zingiberensis</name>
    <dbReference type="NCBI Taxonomy" id="325984"/>
    <lineage>
        <taxon>Eukaryota</taxon>
        <taxon>Viridiplantae</taxon>
        <taxon>Streptophyta</taxon>
        <taxon>Embryophyta</taxon>
        <taxon>Tracheophyta</taxon>
        <taxon>Spermatophyta</taxon>
        <taxon>Magnoliopsida</taxon>
        <taxon>Liliopsida</taxon>
        <taxon>Dioscoreales</taxon>
        <taxon>Dioscoreaceae</taxon>
        <taxon>Dioscorea</taxon>
    </lineage>
</organism>
<evidence type="ECO:0000313" key="7">
    <source>
        <dbReference type="Proteomes" id="UP001085076"/>
    </source>
</evidence>
<dbReference type="AlphaFoldDB" id="A0A9D5CDT9"/>
<evidence type="ECO:0000256" key="3">
    <source>
        <dbReference type="PROSITE-ProRule" id="PRU00357"/>
    </source>
</evidence>
<sequence>MYYEQDNITELFAEVFRGSDNLISGDGGGGALNLTGHSDELFSPLLYSTTLDTRSSPSSISSPPLSTLSFIDDPPIMLPENIIGGYSLPAMPVSYAGLDAGRTSSSFLEPEISSYFPGIITDMQFPGDTPAIYNYQTTTSMGGGAFQPSYNSGDMQVIMENKCNTHAPLPILEESNLRIGRLSLQERKEKIHRYLKKRNERNFSKKIKYACRKTLADSRPRVRGRFAKNDDLGETMRSSSIRHDDEESPEKKEVEILLKSLKKREARKKWPLGLIILFREGLELILGMELWR</sequence>
<dbReference type="Pfam" id="PF06203">
    <property type="entry name" value="CCT"/>
    <property type="match status" value="1"/>
</dbReference>
<dbReference type="GO" id="GO:0009909">
    <property type="term" value="P:regulation of flower development"/>
    <property type="evidence" value="ECO:0007669"/>
    <property type="project" value="InterPro"/>
</dbReference>
<dbReference type="InterPro" id="IPR045281">
    <property type="entry name" value="CONSTANS-like"/>
</dbReference>
<comment type="caution">
    <text evidence="6">The sequence shown here is derived from an EMBL/GenBank/DDBJ whole genome shotgun (WGS) entry which is preliminary data.</text>
</comment>
<feature type="domain" description="CCT" evidence="5">
    <location>
        <begin position="187"/>
        <end position="229"/>
    </location>
</feature>
<evidence type="ECO:0000256" key="1">
    <source>
        <dbReference type="ARBA" id="ARBA00004123"/>
    </source>
</evidence>
<proteinExistence type="predicted"/>
<protein>
    <recommendedName>
        <fullName evidence="5">CCT domain-containing protein</fullName>
    </recommendedName>
</protein>
<dbReference type="EMBL" id="JAGGNH010000006">
    <property type="protein sequence ID" value="KAJ0970420.1"/>
    <property type="molecule type" value="Genomic_DNA"/>
</dbReference>
<dbReference type="PANTHER" id="PTHR31319:SF110">
    <property type="entry name" value="CCT MOTIF FAMILY PROTEIN"/>
    <property type="match status" value="1"/>
</dbReference>
<comment type="subcellular location">
    <subcellularLocation>
        <location evidence="1 3">Nucleus</location>
    </subcellularLocation>
</comment>
<dbReference type="PROSITE" id="PS51017">
    <property type="entry name" value="CCT"/>
    <property type="match status" value="1"/>
</dbReference>
<evidence type="ECO:0000256" key="2">
    <source>
        <dbReference type="ARBA" id="ARBA00023242"/>
    </source>
</evidence>
<dbReference type="Proteomes" id="UP001085076">
    <property type="component" value="Miscellaneous, Linkage group lg06"/>
</dbReference>
<dbReference type="GO" id="GO:0005634">
    <property type="term" value="C:nucleus"/>
    <property type="evidence" value="ECO:0007669"/>
    <property type="project" value="UniProtKB-SubCell"/>
</dbReference>
<evidence type="ECO:0000313" key="6">
    <source>
        <dbReference type="EMBL" id="KAJ0970420.1"/>
    </source>
</evidence>